<dbReference type="AlphaFoldDB" id="A0A4U7L2J1"/>
<accession>A0A4U7L2J1</accession>
<dbReference type="RefSeq" id="XP_029741497.1">
    <property type="nucleotide sequence ID" value="XM_029882642.1"/>
</dbReference>
<dbReference type="KEGG" id="sgra:EX895_002043"/>
<dbReference type="GeneID" id="40724938"/>
<evidence type="ECO:0000256" key="1">
    <source>
        <dbReference type="SAM" id="MobiDB-lite"/>
    </source>
</evidence>
<feature type="compositionally biased region" description="Basic and acidic residues" evidence="1">
    <location>
        <begin position="1"/>
        <end position="10"/>
    </location>
</feature>
<feature type="region of interest" description="Disordered" evidence="1">
    <location>
        <begin position="1"/>
        <end position="73"/>
    </location>
</feature>
<keyword evidence="3" id="KW-1185">Reference proteome</keyword>
<feature type="region of interest" description="Disordered" evidence="1">
    <location>
        <begin position="91"/>
        <end position="165"/>
    </location>
</feature>
<dbReference type="Proteomes" id="UP000306050">
    <property type="component" value="Chromosome SGRAM_12"/>
</dbReference>
<name>A0A4U7L2J1_9BASI</name>
<proteinExistence type="predicted"/>
<sequence length="165" mass="17438">MALAHMDRASPLKTSALANRSLNAKEMAAKDQVHSSGSNKPLVEEEETASWIDKGKRQVKGKAKDKGSASLQQSTLKGFEMAEKIGKLASGKMAIPDFRRTQSSGTASKSVRRLPSGSPIAISSGSDESAVPKPSYKKAAEHLGYGTSDPEKTVKSSPKKPKSGP</sequence>
<organism evidence="2 3">
    <name type="scientific">Sporisorium graminicola</name>
    <dbReference type="NCBI Taxonomy" id="280036"/>
    <lineage>
        <taxon>Eukaryota</taxon>
        <taxon>Fungi</taxon>
        <taxon>Dikarya</taxon>
        <taxon>Basidiomycota</taxon>
        <taxon>Ustilaginomycotina</taxon>
        <taxon>Ustilaginomycetes</taxon>
        <taxon>Ustilaginales</taxon>
        <taxon>Ustilaginaceae</taxon>
        <taxon>Sporisorium</taxon>
    </lineage>
</organism>
<feature type="compositionally biased region" description="Polar residues" evidence="1">
    <location>
        <begin position="12"/>
        <end position="22"/>
    </location>
</feature>
<feature type="compositionally biased region" description="Low complexity" evidence="1">
    <location>
        <begin position="115"/>
        <end position="126"/>
    </location>
</feature>
<protein>
    <submittedName>
        <fullName evidence="2">Uncharacterized protein</fullName>
    </submittedName>
</protein>
<gene>
    <name evidence="2" type="ORF">EX895_002043</name>
</gene>
<evidence type="ECO:0000313" key="2">
    <source>
        <dbReference type="EMBL" id="TKY89512.1"/>
    </source>
</evidence>
<dbReference type="EMBL" id="SRRM01000005">
    <property type="protein sequence ID" value="TKY89512.1"/>
    <property type="molecule type" value="Genomic_DNA"/>
</dbReference>
<comment type="caution">
    <text evidence="2">The sequence shown here is derived from an EMBL/GenBank/DDBJ whole genome shotgun (WGS) entry which is preliminary data.</text>
</comment>
<evidence type="ECO:0000313" key="3">
    <source>
        <dbReference type="Proteomes" id="UP000306050"/>
    </source>
</evidence>
<reference evidence="2 3" key="1">
    <citation type="submission" date="2019-05" db="EMBL/GenBank/DDBJ databases">
        <title>Sporisorium graminicola CBS 10092 draft sequencing and annotation.</title>
        <authorList>
            <person name="Solano-Gonzalez S."/>
            <person name="Caddick M.X."/>
            <person name="Darby A."/>
        </authorList>
    </citation>
    <scope>NUCLEOTIDE SEQUENCE [LARGE SCALE GENOMIC DNA]</scope>
    <source>
        <strain evidence="2 3">CBS 10092</strain>
    </source>
</reference>